<dbReference type="Gene3D" id="3.40.525.10">
    <property type="entry name" value="CRAL-TRIO lipid binding domain"/>
    <property type="match status" value="1"/>
</dbReference>
<dbReference type="InterPro" id="IPR011074">
    <property type="entry name" value="CRAL/TRIO_N_dom"/>
</dbReference>
<dbReference type="Proteomes" id="UP001642483">
    <property type="component" value="Unassembled WGS sequence"/>
</dbReference>
<sequence>MARYQCSLGDDLLQKAAKELNEPLDNAERLQAIDTLRESFDTSKYGDLIRCDDAFLLRFLRARKFNQERALQVLQNYHSIRKEFREVFSMVEEPQCLKEVMETGFMYAVNGKSRNGQGILIYRPRYGQNISMYQLMACGILYVEQMLEDEEYQICGNLTVDDCGEMSLRPVFQMPLKGARKFNLLWQDSMPVRIKNVYLFNEGRVFDFVFTIFKPFMKKKLKKRIKLCGKDYTDLHAEVDPALLPPEFQGTGPDMKTAATTWVNKVQENWQKPE</sequence>
<accession>A0ABP0F1Z3</accession>
<dbReference type="PANTHER" id="PTHR10174:SF225">
    <property type="entry name" value="ALPHA-TOCOPHEROL TRANSFER PROTEIN"/>
    <property type="match status" value="1"/>
</dbReference>
<dbReference type="Pfam" id="PF00650">
    <property type="entry name" value="CRAL_TRIO"/>
    <property type="match status" value="1"/>
</dbReference>
<dbReference type="SUPFAM" id="SSF52087">
    <property type="entry name" value="CRAL/TRIO domain"/>
    <property type="match status" value="1"/>
</dbReference>
<keyword evidence="3" id="KW-1185">Reference proteome</keyword>
<gene>
    <name evidence="2" type="ORF">CVLEPA_LOCUS3497</name>
</gene>
<proteinExistence type="predicted"/>
<dbReference type="EMBL" id="CAWYQH010000002">
    <property type="protein sequence ID" value="CAK8673736.1"/>
    <property type="molecule type" value="Genomic_DNA"/>
</dbReference>
<evidence type="ECO:0000313" key="2">
    <source>
        <dbReference type="EMBL" id="CAK8673736.1"/>
    </source>
</evidence>
<dbReference type="InterPro" id="IPR036273">
    <property type="entry name" value="CRAL/TRIO_N_dom_sf"/>
</dbReference>
<dbReference type="SUPFAM" id="SSF46938">
    <property type="entry name" value="CRAL/TRIO N-terminal domain"/>
    <property type="match status" value="1"/>
</dbReference>
<dbReference type="SMART" id="SM01100">
    <property type="entry name" value="CRAL_TRIO_N"/>
    <property type="match status" value="1"/>
</dbReference>
<dbReference type="PRINTS" id="PR00180">
    <property type="entry name" value="CRETINALDHBP"/>
</dbReference>
<dbReference type="Gene3D" id="1.20.5.1200">
    <property type="entry name" value="Alpha-tocopherol transfer"/>
    <property type="match status" value="1"/>
</dbReference>
<dbReference type="Pfam" id="PF03765">
    <property type="entry name" value="CRAL_TRIO_N"/>
    <property type="match status" value="1"/>
</dbReference>
<comment type="caution">
    <text evidence="2">The sequence shown here is derived from an EMBL/GenBank/DDBJ whole genome shotgun (WGS) entry which is preliminary data.</text>
</comment>
<evidence type="ECO:0000259" key="1">
    <source>
        <dbReference type="PROSITE" id="PS50191"/>
    </source>
</evidence>
<protein>
    <recommendedName>
        <fullName evidence="1">CRAL-TRIO domain-containing protein</fullName>
    </recommendedName>
</protein>
<name>A0ABP0F1Z3_CLALP</name>
<reference evidence="2 3" key="1">
    <citation type="submission" date="2024-02" db="EMBL/GenBank/DDBJ databases">
        <authorList>
            <person name="Daric V."/>
            <person name="Darras S."/>
        </authorList>
    </citation>
    <scope>NUCLEOTIDE SEQUENCE [LARGE SCALE GENOMIC DNA]</scope>
</reference>
<dbReference type="PANTHER" id="PTHR10174">
    <property type="entry name" value="ALPHA-TOCOPHEROL TRANSFER PROTEIN-RELATED"/>
    <property type="match status" value="1"/>
</dbReference>
<organism evidence="2 3">
    <name type="scientific">Clavelina lepadiformis</name>
    <name type="common">Light-bulb sea squirt</name>
    <name type="synonym">Ascidia lepadiformis</name>
    <dbReference type="NCBI Taxonomy" id="159417"/>
    <lineage>
        <taxon>Eukaryota</taxon>
        <taxon>Metazoa</taxon>
        <taxon>Chordata</taxon>
        <taxon>Tunicata</taxon>
        <taxon>Ascidiacea</taxon>
        <taxon>Aplousobranchia</taxon>
        <taxon>Clavelinidae</taxon>
        <taxon>Clavelina</taxon>
    </lineage>
</organism>
<evidence type="ECO:0000313" key="3">
    <source>
        <dbReference type="Proteomes" id="UP001642483"/>
    </source>
</evidence>
<dbReference type="InterPro" id="IPR001251">
    <property type="entry name" value="CRAL-TRIO_dom"/>
</dbReference>
<dbReference type="PROSITE" id="PS50191">
    <property type="entry name" value="CRAL_TRIO"/>
    <property type="match status" value="1"/>
</dbReference>
<dbReference type="Gene3D" id="1.10.8.20">
    <property type="entry name" value="N-terminal domain of phosphatidylinositol transfer protein sec14p"/>
    <property type="match status" value="1"/>
</dbReference>
<dbReference type="InterPro" id="IPR036865">
    <property type="entry name" value="CRAL-TRIO_dom_sf"/>
</dbReference>
<dbReference type="CDD" id="cd00170">
    <property type="entry name" value="SEC14"/>
    <property type="match status" value="1"/>
</dbReference>
<dbReference type="SMART" id="SM00516">
    <property type="entry name" value="SEC14"/>
    <property type="match status" value="1"/>
</dbReference>
<feature type="domain" description="CRAL-TRIO" evidence="1">
    <location>
        <begin position="97"/>
        <end position="256"/>
    </location>
</feature>